<accession>A0A8B6C6G6</accession>
<dbReference type="SUPFAM" id="SSF51556">
    <property type="entry name" value="Metallo-dependent hydrolases"/>
    <property type="match status" value="1"/>
</dbReference>
<dbReference type="InterPro" id="IPR032466">
    <property type="entry name" value="Metal_Hydrolase"/>
</dbReference>
<dbReference type="Pfam" id="PF01026">
    <property type="entry name" value="TatD_DNase"/>
    <property type="match status" value="1"/>
</dbReference>
<dbReference type="GO" id="GO:0016788">
    <property type="term" value="F:hydrolase activity, acting on ester bonds"/>
    <property type="evidence" value="ECO:0007669"/>
    <property type="project" value="InterPro"/>
</dbReference>
<gene>
    <name evidence="3" type="ORF">MGAL_10B000436</name>
</gene>
<reference evidence="3" key="1">
    <citation type="submission" date="2018-11" db="EMBL/GenBank/DDBJ databases">
        <authorList>
            <person name="Alioto T."/>
            <person name="Alioto T."/>
        </authorList>
    </citation>
    <scope>NUCLEOTIDE SEQUENCE</scope>
</reference>
<evidence type="ECO:0000256" key="2">
    <source>
        <dbReference type="SAM" id="MobiDB-lite"/>
    </source>
</evidence>
<evidence type="ECO:0000313" key="4">
    <source>
        <dbReference type="Proteomes" id="UP000596742"/>
    </source>
</evidence>
<evidence type="ECO:0000256" key="1">
    <source>
        <dbReference type="ARBA" id="ARBA00009275"/>
    </source>
</evidence>
<dbReference type="PANTHER" id="PTHR46363:SF1">
    <property type="entry name" value="DEOXYRIBONUCLEASE TATDN2-RELATED"/>
    <property type="match status" value="1"/>
</dbReference>
<dbReference type="EMBL" id="UYJE01001263">
    <property type="protein sequence ID" value="VDI00655.1"/>
    <property type="molecule type" value="Genomic_DNA"/>
</dbReference>
<dbReference type="Gene3D" id="3.20.20.140">
    <property type="entry name" value="Metal-dependent hydrolases"/>
    <property type="match status" value="1"/>
</dbReference>
<name>A0A8B6C6G6_MYTGA</name>
<feature type="region of interest" description="Disordered" evidence="2">
    <location>
        <begin position="53"/>
        <end position="167"/>
    </location>
</feature>
<dbReference type="AlphaFoldDB" id="A0A8B6C6G6"/>
<comment type="similarity">
    <text evidence="1">Belongs to the metallo-dependent hydrolases superfamily. TatD-type hydrolase family.</text>
</comment>
<dbReference type="OrthoDB" id="6156574at2759"/>
<protein>
    <submittedName>
        <fullName evidence="3">Uncharacterized protein</fullName>
    </submittedName>
</protein>
<feature type="compositionally biased region" description="Low complexity" evidence="2">
    <location>
        <begin position="55"/>
        <end position="73"/>
    </location>
</feature>
<dbReference type="InterPro" id="IPR001130">
    <property type="entry name" value="TatD-like"/>
</dbReference>
<comment type="caution">
    <text evidence="3">The sequence shown here is derived from an EMBL/GenBank/DDBJ whole genome shotgun (WGS) entry which is preliminary data.</text>
</comment>
<dbReference type="PANTHER" id="PTHR46363">
    <property type="entry name" value="DEOXYRIBONUCLEASE TATDN2-RELATED"/>
    <property type="match status" value="1"/>
</dbReference>
<organism evidence="3 4">
    <name type="scientific">Mytilus galloprovincialis</name>
    <name type="common">Mediterranean mussel</name>
    <dbReference type="NCBI Taxonomy" id="29158"/>
    <lineage>
        <taxon>Eukaryota</taxon>
        <taxon>Metazoa</taxon>
        <taxon>Spiralia</taxon>
        <taxon>Lophotrochozoa</taxon>
        <taxon>Mollusca</taxon>
        <taxon>Bivalvia</taxon>
        <taxon>Autobranchia</taxon>
        <taxon>Pteriomorphia</taxon>
        <taxon>Mytilida</taxon>
        <taxon>Mytiloidea</taxon>
        <taxon>Mytilidae</taxon>
        <taxon>Mytilinae</taxon>
        <taxon>Mytilus</taxon>
    </lineage>
</organism>
<keyword evidence="4" id="KW-1185">Reference proteome</keyword>
<dbReference type="Proteomes" id="UP000596742">
    <property type="component" value="Unassembled WGS sequence"/>
</dbReference>
<feature type="compositionally biased region" description="Low complexity" evidence="2">
    <location>
        <begin position="122"/>
        <end position="147"/>
    </location>
</feature>
<proteinExistence type="inferred from homology"/>
<sequence>MAAVCQLAQWEVPRTFTLSPINSPAVLMHWRAQVELMALLQGNQRQAFLGKVNLSSSEPSPASSSSEQGSPPAKAGVFSRLGAPVCTQGTPRPMGQVGAFSSTGPSPRSIPSLMSLPTRPVPSLMSLPRPGPSRSLPSLGSRGSSSSVGAQGSKYPGSPSGSRGVESQLCRDLPEAFDSHMHLDRSLTKMGLPSRTSLGDFLRVRLDPVPVDPVKLAGGVAVFCDPKTWPSVPLRLEPGWVGAVGIHPKSAGQFEDATQHRFHQLVSHSSVSALGEVGVDFTVEEKLHARQISTLRWALQSCRFDQPVVLHIRGGRLDRVHARAHREVLEVLKSVAVNPLQLIHLHCFQGGLLRCGSGRTHTAMLTSGLGWVSGPLTLSRRRP</sequence>
<evidence type="ECO:0000313" key="3">
    <source>
        <dbReference type="EMBL" id="VDI00655.1"/>
    </source>
</evidence>